<dbReference type="AlphaFoldDB" id="A0A7U7J3H9"/>
<dbReference type="SUPFAM" id="SSF52129">
    <property type="entry name" value="Caspase-like"/>
    <property type="match status" value="1"/>
</dbReference>
<dbReference type="Pfam" id="PF00400">
    <property type="entry name" value="WD40"/>
    <property type="match status" value="1"/>
</dbReference>
<protein>
    <recommendedName>
        <fullName evidence="8">Peptidase C14 caspase domain-containing protein</fullName>
    </recommendedName>
</protein>
<name>A0A7U7J3H9_9GAMM</name>
<dbReference type="Pfam" id="PF12894">
    <property type="entry name" value="ANAPC4_WD40"/>
    <property type="match status" value="1"/>
</dbReference>
<dbReference type="Gene3D" id="3.40.50.1460">
    <property type="match status" value="1"/>
</dbReference>
<dbReference type="PROSITE" id="PS50082">
    <property type="entry name" value="WD_REPEATS_2"/>
    <property type="match status" value="1"/>
</dbReference>
<dbReference type="InterPro" id="IPR019775">
    <property type="entry name" value="WD40_repeat_CS"/>
</dbReference>
<proteinExistence type="predicted"/>
<keyword evidence="2" id="KW-0677">Repeat</keyword>
<dbReference type="Proteomes" id="UP000019184">
    <property type="component" value="Unassembled WGS sequence"/>
</dbReference>
<feature type="repeat" description="WD" evidence="3">
    <location>
        <begin position="56"/>
        <end position="89"/>
    </location>
</feature>
<dbReference type="PANTHER" id="PTHR19879:SF9">
    <property type="entry name" value="TRANSCRIPTION INITIATION FACTOR TFIID SUBUNIT 5"/>
    <property type="match status" value="1"/>
</dbReference>
<dbReference type="SUPFAM" id="SSF50960">
    <property type="entry name" value="TolB, C-terminal domain"/>
    <property type="match status" value="1"/>
</dbReference>
<comment type="caution">
    <text evidence="6">The sequence shown here is derived from an EMBL/GenBank/DDBJ whole genome shotgun (WGS) entry which is preliminary data.</text>
</comment>
<evidence type="ECO:0000256" key="3">
    <source>
        <dbReference type="PROSITE-ProRule" id="PRU00221"/>
    </source>
</evidence>
<evidence type="ECO:0008006" key="8">
    <source>
        <dbReference type="Google" id="ProtNLM"/>
    </source>
</evidence>
<dbReference type="InterPro" id="IPR001680">
    <property type="entry name" value="WD40_rpt"/>
</dbReference>
<feature type="domain" description="Anaphase-promoting complex subunit 4-like WD40" evidence="5">
    <location>
        <begin position="213"/>
        <end position="293"/>
    </location>
</feature>
<evidence type="ECO:0000259" key="5">
    <source>
        <dbReference type="Pfam" id="PF12894"/>
    </source>
</evidence>
<dbReference type="PROSITE" id="PS50294">
    <property type="entry name" value="WD_REPEATS_REGION"/>
    <property type="match status" value="1"/>
</dbReference>
<feature type="domain" description="Peptidase C14 caspase" evidence="4">
    <location>
        <begin position="854"/>
        <end position="1089"/>
    </location>
</feature>
<dbReference type="PANTHER" id="PTHR19879">
    <property type="entry name" value="TRANSCRIPTION INITIATION FACTOR TFIID"/>
    <property type="match status" value="1"/>
</dbReference>
<dbReference type="SMART" id="SM00320">
    <property type="entry name" value="WD40"/>
    <property type="match status" value="5"/>
</dbReference>
<gene>
    <name evidence="6" type="ORF">BN874_1560011</name>
</gene>
<keyword evidence="7" id="KW-1185">Reference proteome</keyword>
<evidence type="ECO:0000259" key="4">
    <source>
        <dbReference type="Pfam" id="PF00656"/>
    </source>
</evidence>
<dbReference type="GO" id="GO:0006508">
    <property type="term" value="P:proteolysis"/>
    <property type="evidence" value="ECO:0007669"/>
    <property type="project" value="InterPro"/>
</dbReference>
<dbReference type="InterPro" id="IPR024977">
    <property type="entry name" value="Apc4-like_WD40_dom"/>
</dbReference>
<dbReference type="InterPro" id="IPR036322">
    <property type="entry name" value="WD40_repeat_dom_sf"/>
</dbReference>
<reference evidence="6 7" key="1">
    <citation type="journal article" date="2014" name="ISME J.">
        <title>Candidatus Competibacter-lineage genomes retrieved from metagenomes reveal functional metabolic diversity.</title>
        <authorList>
            <person name="McIlroy S.J."/>
            <person name="Albertsen M."/>
            <person name="Andresen E.K."/>
            <person name="Saunders A.M."/>
            <person name="Kristiansen R."/>
            <person name="Stokholm-Bjerregaard M."/>
            <person name="Nielsen K.L."/>
            <person name="Nielsen P.H."/>
        </authorList>
    </citation>
    <scope>NUCLEOTIDE SEQUENCE [LARGE SCALE GENOMIC DNA]</scope>
    <source>
        <strain evidence="6 7">Run_B_J11</strain>
    </source>
</reference>
<evidence type="ECO:0000313" key="6">
    <source>
        <dbReference type="EMBL" id="CDH44190.1"/>
    </source>
</evidence>
<evidence type="ECO:0000256" key="2">
    <source>
        <dbReference type="ARBA" id="ARBA00022737"/>
    </source>
</evidence>
<sequence length="1110" mass="120324">MDSCNTKKIFSCPQSSIVSHKHWLITLLLTVLTTSFQVLADPAPAAAESPYLRIEAGEHTAIINRISLNQDRTLLLTVSDDKTARLWNLPGGDLRGVLRVPIGEGLDGSIYAGALSPDGKTAILAGAITNNENTFALYLYDTSSLRMKNRLSKLPSEILHLAYSPDGIRFAAAFGSAKGIMVWDSATGKKVAEDLTYGFSCNWIAFANDGRMATSSDDGFIRIYDAQIQLLHQVKGSGGRQPYGLAFSEDGRILAVGYKDKVKVDLIDATHGKVVQSPSVEGLAGENLSSVAWSNGDLLAAGGAGKGDQRMIRRWPQSGGNPVDMPVAENTITSLATLPYGAWLYATAEPSWGIITPEGRSLARHDSPITDFRGIFRHHFALSADGLVVEWRLTSQQVARFDLSRQELTINPPRDSGLTPPITHDVLLPVDQWEGATTPIFMKKHSIALARNETSRSLAIAPDHSGFVLGTDFYMRWFNAQGAELVKVDVPAAAYGVNLSRDGRYLVAALADGALHWYRLQPSQPGRQASIEKFAVLFLSVDGARWIAWTKEGFFAHSMDGGKNLAGYHLNRGANKTPEWITFGQLYQSFYSPSLLSRKMMGGHEAALQTQFAQAQEVINGLFVAPVPEVELIEYCLLEKTDSLTRAFRRVAPASTPVATSATPVATPPVAATTPVTGTGSCFPIGKGATRAFSRTQQLMATPATPMTTASVAPEIKQEEPVLQRDELPMGKNRVRLRFKLKERNGGVGEIHLLRNGVVVENADAKTRGFSRAVAASVANASSTPVTESTVKDGEVILERDLELDPGVNRLQVRASDGRNRANGKSSLVELVVPAVAAPAEIATRGQKPTLHILSIGINQYREAGVTLRFAVKDAQDVAALLEKNASSDFGKASVLRLYDQQATRAEIEKALDQIANQITSREDTVVVYLAGHGMNNNNIYYFIPQNSLVNDYVQTAISQKVLGEKLAKISDKANHVLIFLDSCHSGAYDVKSSDLDQQSEALSKARESFGELLMIAAAGAGEEAADEYITVDNKRSGNGLFGYAVLMGLNGDAAGRRDTKVTALQIASFVYNEIMEIRKRQPKYTQRPAAIPRGNDLTRLAFPLTAIKN</sequence>
<dbReference type="Pfam" id="PF00656">
    <property type="entry name" value="Peptidase_C14"/>
    <property type="match status" value="1"/>
</dbReference>
<accession>A0A7U7J3H9</accession>
<dbReference type="GO" id="GO:0004197">
    <property type="term" value="F:cysteine-type endopeptidase activity"/>
    <property type="evidence" value="ECO:0007669"/>
    <property type="project" value="InterPro"/>
</dbReference>
<organism evidence="6 7">
    <name type="scientific">Candidatus Contendobacter odensis Run_B_J11</name>
    <dbReference type="NCBI Taxonomy" id="1400861"/>
    <lineage>
        <taxon>Bacteria</taxon>
        <taxon>Pseudomonadati</taxon>
        <taxon>Pseudomonadota</taxon>
        <taxon>Gammaproteobacteria</taxon>
        <taxon>Candidatus Competibacteraceae</taxon>
        <taxon>Candidatus Contendibacter</taxon>
    </lineage>
</organism>
<dbReference type="Gene3D" id="2.130.10.10">
    <property type="entry name" value="YVTN repeat-like/Quinoprotein amine dehydrogenase"/>
    <property type="match status" value="2"/>
</dbReference>
<dbReference type="InterPro" id="IPR029030">
    <property type="entry name" value="Caspase-like_dom_sf"/>
</dbReference>
<dbReference type="RefSeq" id="WP_195912110.1">
    <property type="nucleotide sequence ID" value="NZ_CBTK010000064.1"/>
</dbReference>
<dbReference type="InterPro" id="IPR011600">
    <property type="entry name" value="Pept_C14_caspase"/>
</dbReference>
<dbReference type="PROSITE" id="PS00678">
    <property type="entry name" value="WD_REPEATS_1"/>
    <property type="match status" value="1"/>
</dbReference>
<dbReference type="InterPro" id="IPR015943">
    <property type="entry name" value="WD40/YVTN_repeat-like_dom_sf"/>
</dbReference>
<evidence type="ECO:0000313" key="7">
    <source>
        <dbReference type="Proteomes" id="UP000019184"/>
    </source>
</evidence>
<evidence type="ECO:0000256" key="1">
    <source>
        <dbReference type="ARBA" id="ARBA00022574"/>
    </source>
</evidence>
<keyword evidence="1 3" id="KW-0853">WD repeat</keyword>
<dbReference type="SUPFAM" id="SSF50978">
    <property type="entry name" value="WD40 repeat-like"/>
    <property type="match status" value="1"/>
</dbReference>
<dbReference type="EMBL" id="CBTK010000064">
    <property type="protein sequence ID" value="CDH44190.1"/>
    <property type="molecule type" value="Genomic_DNA"/>
</dbReference>